<dbReference type="OrthoDB" id="9149748at2"/>
<dbReference type="EMBL" id="ASWA01000004">
    <property type="protein sequence ID" value="EOT64508.1"/>
    <property type="molecule type" value="Genomic_DNA"/>
</dbReference>
<accession>R2RR18</accession>
<reference evidence="1 3" key="1">
    <citation type="submission" date="2013-02" db="EMBL/GenBank/DDBJ databases">
        <title>The Genome Sequence of Enterococcus malodoratus ATCC_43197.</title>
        <authorList>
            <consortium name="The Broad Institute Genome Sequencing Platform"/>
            <consortium name="The Broad Institute Genome Sequencing Center for Infectious Disease"/>
            <person name="Earl A.M."/>
            <person name="Gilmore M.S."/>
            <person name="Lebreton F."/>
            <person name="Walker B."/>
            <person name="Young S.K."/>
            <person name="Zeng Q."/>
            <person name="Gargeya S."/>
            <person name="Fitzgerald M."/>
            <person name="Haas B."/>
            <person name="Abouelleil A."/>
            <person name="Alvarado L."/>
            <person name="Arachchi H.M."/>
            <person name="Berlin A.M."/>
            <person name="Chapman S.B."/>
            <person name="Dewar J."/>
            <person name="Goldberg J."/>
            <person name="Griggs A."/>
            <person name="Gujja S."/>
            <person name="Hansen M."/>
            <person name="Howarth C."/>
            <person name="Imamovic A."/>
            <person name="Larimer J."/>
            <person name="McCowan C."/>
            <person name="Murphy C."/>
            <person name="Neiman D."/>
            <person name="Pearson M."/>
            <person name="Priest M."/>
            <person name="Roberts A."/>
            <person name="Saif S."/>
            <person name="Shea T."/>
            <person name="Sisk P."/>
            <person name="Sykes S."/>
            <person name="Wortman J."/>
            <person name="Nusbaum C."/>
            <person name="Birren B."/>
        </authorList>
    </citation>
    <scope>NUCLEOTIDE SEQUENCE [LARGE SCALE GENOMIC DNA]</scope>
    <source>
        <strain evidence="1 3">ATCC 43197</strain>
    </source>
</reference>
<protein>
    <submittedName>
        <fullName evidence="1">Uncharacterized protein</fullName>
    </submittedName>
</protein>
<dbReference type="PATRIC" id="fig|1158601.3.peg.1679"/>
<evidence type="ECO:0000313" key="4">
    <source>
        <dbReference type="Proteomes" id="UP000014148"/>
    </source>
</evidence>
<dbReference type="Proteomes" id="UP000014148">
    <property type="component" value="Unassembled WGS sequence"/>
</dbReference>
<evidence type="ECO:0000313" key="3">
    <source>
        <dbReference type="Proteomes" id="UP000013783"/>
    </source>
</evidence>
<proteinExistence type="predicted"/>
<dbReference type="EMBL" id="AJAK01000012">
    <property type="protein sequence ID" value="EOH78404.1"/>
    <property type="molecule type" value="Genomic_DNA"/>
</dbReference>
<dbReference type="RefSeq" id="WP_010740556.1">
    <property type="nucleotide sequence ID" value="NZ_KB946250.1"/>
</dbReference>
<sequence length="563" mass="65683">MEEVNDIVDKIKACKKNSFYFKDIDIEDISNSEGIILIFVENEKDIKFGKCSIEGKGVDTFLLNESMERASDNILYIKYEKNIRFAVKKFKKNISDSSRKPEIIFNQIENKDIIKVGFIESTEGEYTSGILMEAYLKTFKRKPIMNLVFKSNDATPSWNGFNYQGFITILRVLELLNEFSEEDIKNHSVEIEKYEDFIIYKNNKPIEIFQVKAYVAGKKLTSYIEACEKLINHKKQIGSKSAKCYLATASEISDWSKSEYAEKIILYGYNEDDFIETGDIVKYIKKEIKIFLKSLDKDKEYDDLEIDLAFANVSYLVIEKINELHEKRGNKEVGYKIEFDKFSEKIKEVIDNIELFNIFFTKMKLDEKVLKNIEREILSYCEDCEKPTCEYCPLKDLRAIFDPIEREIYAKVLDPTVVEDETHAFITEVFSGARIVELLELLENVDTESLFSDQKHIYIANSHEFEDYCEKIIPSAITLKRKQSLPRVLSGIKENNEVKKIYANSSVIVDMQDEKVGYKEQKVNLIPGSLFEDKKIESQKSIFPDINFNLIKRDIFIERNKKI</sequence>
<evidence type="ECO:0000313" key="1">
    <source>
        <dbReference type="EMBL" id="EOH78404.1"/>
    </source>
</evidence>
<evidence type="ECO:0000313" key="2">
    <source>
        <dbReference type="EMBL" id="EOT64508.1"/>
    </source>
</evidence>
<keyword evidence="4" id="KW-1185">Reference proteome</keyword>
<gene>
    <name evidence="2" type="ORF">I585_03708</name>
    <name evidence="1" type="ORF">UAI_01713</name>
</gene>
<name>R2RR18_9ENTE</name>
<dbReference type="eggNOG" id="ENOG5032TCH">
    <property type="taxonomic scope" value="Bacteria"/>
</dbReference>
<dbReference type="AlphaFoldDB" id="R2RR18"/>
<organism evidence="1 3">
    <name type="scientific">Enterococcus malodoratus ATCC 43197</name>
    <dbReference type="NCBI Taxonomy" id="1158601"/>
    <lineage>
        <taxon>Bacteria</taxon>
        <taxon>Bacillati</taxon>
        <taxon>Bacillota</taxon>
        <taxon>Bacilli</taxon>
        <taxon>Lactobacillales</taxon>
        <taxon>Enterococcaceae</taxon>
        <taxon>Enterococcus</taxon>
    </lineage>
</organism>
<reference evidence="2 4" key="2">
    <citation type="submission" date="2013-03" db="EMBL/GenBank/DDBJ databases">
        <title>The Genome Sequence of Enterococcus malodoratus ATCC_43197 (PacBio/Illumina hybrid assembly).</title>
        <authorList>
            <consortium name="The Broad Institute Genomics Platform"/>
            <consortium name="The Broad Institute Genome Sequencing Center for Infectious Disease"/>
            <person name="Earl A."/>
            <person name="Russ C."/>
            <person name="Gilmore M."/>
            <person name="Surin D."/>
            <person name="Walker B."/>
            <person name="Young S."/>
            <person name="Zeng Q."/>
            <person name="Gargeya S."/>
            <person name="Fitzgerald M."/>
            <person name="Haas B."/>
            <person name="Abouelleil A."/>
            <person name="Allen A.W."/>
            <person name="Alvarado L."/>
            <person name="Arachchi H.M."/>
            <person name="Berlin A.M."/>
            <person name="Chapman S.B."/>
            <person name="Gainer-Dewar J."/>
            <person name="Goldberg J."/>
            <person name="Griggs A."/>
            <person name="Gujja S."/>
            <person name="Hansen M."/>
            <person name="Howarth C."/>
            <person name="Imamovic A."/>
            <person name="Ireland A."/>
            <person name="Larimer J."/>
            <person name="McCowan C."/>
            <person name="Murphy C."/>
            <person name="Pearson M."/>
            <person name="Poon T.W."/>
            <person name="Priest M."/>
            <person name="Roberts A."/>
            <person name="Saif S."/>
            <person name="Shea T."/>
            <person name="Sisk P."/>
            <person name="Sykes S."/>
            <person name="Wortman J."/>
            <person name="Nusbaum C."/>
            <person name="Birren B."/>
        </authorList>
    </citation>
    <scope>NUCLEOTIDE SEQUENCE [LARGE SCALE GENOMIC DNA]</scope>
    <source>
        <strain evidence="2 4">ATCC 43197</strain>
    </source>
</reference>
<comment type="caution">
    <text evidence="1">The sequence shown here is derived from an EMBL/GenBank/DDBJ whole genome shotgun (WGS) entry which is preliminary data.</text>
</comment>
<dbReference type="Proteomes" id="UP000013783">
    <property type="component" value="Unassembled WGS sequence"/>
</dbReference>